<dbReference type="RefSeq" id="WP_124942692.1">
    <property type="nucleotide sequence ID" value="NZ_RHGY01000001.1"/>
</dbReference>
<name>A0A3P2RDM2_WEIVI</name>
<evidence type="ECO:0000313" key="3">
    <source>
        <dbReference type="Proteomes" id="UP000275836"/>
    </source>
</evidence>
<feature type="transmembrane region" description="Helical" evidence="1">
    <location>
        <begin position="6"/>
        <end position="26"/>
    </location>
</feature>
<gene>
    <name evidence="2" type="ORF">D3P96_01860</name>
</gene>
<dbReference type="OrthoDB" id="3231851at2"/>
<sequence>MGVFGTTMVCIAEWLLFVFPLYQAYLELDEQRDLLLSSIDFNEIRNHDFDNRKIHLRDLNQLKTLLTDEQKAALKAFNSLRNKAVAWFFVALAGYIKACSSTYEVMEHFSHHVNTRVFILVIVILTGLGLAFILSRVLTNEKVKAI</sequence>
<dbReference type="Proteomes" id="UP000275836">
    <property type="component" value="Unassembled WGS sequence"/>
</dbReference>
<organism evidence="2 3">
    <name type="scientific">Weissella viridescens</name>
    <name type="common">Lactobacillus viridescens</name>
    <dbReference type="NCBI Taxonomy" id="1629"/>
    <lineage>
        <taxon>Bacteria</taxon>
        <taxon>Bacillati</taxon>
        <taxon>Bacillota</taxon>
        <taxon>Bacilli</taxon>
        <taxon>Lactobacillales</taxon>
        <taxon>Lactobacillaceae</taxon>
        <taxon>Weissella</taxon>
    </lineage>
</organism>
<feature type="transmembrane region" description="Helical" evidence="1">
    <location>
        <begin position="115"/>
        <end position="134"/>
    </location>
</feature>
<protein>
    <submittedName>
        <fullName evidence="2">Uncharacterized protein</fullName>
    </submittedName>
</protein>
<reference evidence="2 3" key="1">
    <citation type="submission" date="2018-10" db="EMBL/GenBank/DDBJ databases">
        <title>Draft genome sequence of Weissella viridescens UCO-SMC3.</title>
        <authorList>
            <person name="Garcia-Cancino A."/>
            <person name="Espinoza-Monje M."/>
            <person name="Albarracin L."/>
            <person name="Garcia-Castillo V."/>
            <person name="Campos-Martin J."/>
            <person name="Nakano Y."/>
            <person name="Guitierrez-Zamorano C."/>
            <person name="Ikeda-Ohtsubo W."/>
            <person name="Morita H."/>
            <person name="Kitazawa H."/>
            <person name="Villena J."/>
        </authorList>
    </citation>
    <scope>NUCLEOTIDE SEQUENCE [LARGE SCALE GENOMIC DNA]</scope>
    <source>
        <strain evidence="2 3">UCO-SMC3</strain>
    </source>
</reference>
<feature type="transmembrane region" description="Helical" evidence="1">
    <location>
        <begin position="84"/>
        <end position="103"/>
    </location>
</feature>
<dbReference type="EMBL" id="RHGY01000001">
    <property type="protein sequence ID" value="RRG18753.1"/>
    <property type="molecule type" value="Genomic_DNA"/>
</dbReference>
<keyword evidence="1" id="KW-0812">Transmembrane</keyword>
<keyword evidence="1" id="KW-0472">Membrane</keyword>
<comment type="caution">
    <text evidence="2">The sequence shown here is derived from an EMBL/GenBank/DDBJ whole genome shotgun (WGS) entry which is preliminary data.</text>
</comment>
<evidence type="ECO:0000256" key="1">
    <source>
        <dbReference type="SAM" id="Phobius"/>
    </source>
</evidence>
<proteinExistence type="predicted"/>
<keyword evidence="1" id="KW-1133">Transmembrane helix</keyword>
<dbReference type="AlphaFoldDB" id="A0A3P2RDM2"/>
<accession>A0A3P2RDM2</accession>
<evidence type="ECO:0000313" key="2">
    <source>
        <dbReference type="EMBL" id="RRG18753.1"/>
    </source>
</evidence>